<organism evidence="2 3">
    <name type="scientific">Olivibacter domesticus</name>
    <name type="common">Pseudosphingobacterium domesticum</name>
    <dbReference type="NCBI Taxonomy" id="407022"/>
    <lineage>
        <taxon>Bacteria</taxon>
        <taxon>Pseudomonadati</taxon>
        <taxon>Bacteroidota</taxon>
        <taxon>Sphingobacteriia</taxon>
        <taxon>Sphingobacteriales</taxon>
        <taxon>Sphingobacteriaceae</taxon>
        <taxon>Olivibacter</taxon>
    </lineage>
</organism>
<sequence length="91" mass="10537">MDKTNIIGVILLSLILRKNIMDNRLLYSKLQALPEHMRAEVADFIDFLTAKAKISQEMPQQSKAPKFGSAKGMFKMHDDFDEPLEDFKEYM</sequence>
<reference evidence="3" key="1">
    <citation type="submission" date="2016-10" db="EMBL/GenBank/DDBJ databases">
        <authorList>
            <person name="Varghese N."/>
            <person name="Submissions S."/>
        </authorList>
    </citation>
    <scope>NUCLEOTIDE SEQUENCE [LARGE SCALE GENOMIC DNA]</scope>
    <source>
        <strain evidence="3">DSM 18733</strain>
    </source>
</reference>
<evidence type="ECO:0000259" key="1">
    <source>
        <dbReference type="Pfam" id="PF10047"/>
    </source>
</evidence>
<dbReference type="InterPro" id="IPR018739">
    <property type="entry name" value="DUF2281"/>
</dbReference>
<gene>
    <name evidence="2" type="ORF">SAMN05661044_03203</name>
</gene>
<dbReference type="RefSeq" id="WP_377533858.1">
    <property type="nucleotide sequence ID" value="NZ_JBHSRK010000028.1"/>
</dbReference>
<name>A0A1H7SFC8_OLID1</name>
<evidence type="ECO:0000313" key="3">
    <source>
        <dbReference type="Proteomes" id="UP000199421"/>
    </source>
</evidence>
<feature type="domain" description="DUF2281" evidence="1">
    <location>
        <begin position="26"/>
        <end position="90"/>
    </location>
</feature>
<accession>A0A1H7SFC8</accession>
<evidence type="ECO:0000313" key="2">
    <source>
        <dbReference type="EMBL" id="SEL71183.1"/>
    </source>
</evidence>
<protein>
    <recommendedName>
        <fullName evidence="1">DUF2281 domain-containing protein</fullName>
    </recommendedName>
</protein>
<dbReference type="AlphaFoldDB" id="A0A1H7SFC8"/>
<dbReference type="EMBL" id="FOAF01000003">
    <property type="protein sequence ID" value="SEL71183.1"/>
    <property type="molecule type" value="Genomic_DNA"/>
</dbReference>
<proteinExistence type="predicted"/>
<dbReference type="Proteomes" id="UP000199421">
    <property type="component" value="Unassembled WGS sequence"/>
</dbReference>
<keyword evidence="3" id="KW-1185">Reference proteome</keyword>
<dbReference type="STRING" id="407022.SAMN05661044_03203"/>
<dbReference type="Pfam" id="PF10047">
    <property type="entry name" value="DUF2281"/>
    <property type="match status" value="1"/>
</dbReference>